<keyword evidence="1" id="KW-0812">Transmembrane</keyword>
<evidence type="ECO:0000313" key="4">
    <source>
        <dbReference type="Proteomes" id="UP000298493"/>
    </source>
</evidence>
<dbReference type="InterPro" id="IPR009291">
    <property type="entry name" value="Vps62"/>
</dbReference>
<evidence type="ECO:0000313" key="3">
    <source>
        <dbReference type="EMBL" id="TID15504.1"/>
    </source>
</evidence>
<proteinExistence type="predicted"/>
<evidence type="ECO:0008006" key="5">
    <source>
        <dbReference type="Google" id="ProtNLM"/>
    </source>
</evidence>
<feature type="signal peptide" evidence="2">
    <location>
        <begin position="1"/>
        <end position="21"/>
    </location>
</feature>
<dbReference type="PANTHER" id="PTHR48174">
    <property type="entry name" value="DUF946 FAMILY PROTEIN"/>
    <property type="match status" value="1"/>
</dbReference>
<reference evidence="3 4" key="1">
    <citation type="submission" date="2019-04" db="EMBL/GenBank/DDBJ databases">
        <title>High contiguity whole genome sequence and gene annotation resource for two Venturia nashicola isolates.</title>
        <authorList>
            <person name="Prokchorchik M."/>
            <person name="Won K."/>
            <person name="Lee Y."/>
            <person name="Choi E.D."/>
            <person name="Segonzac C."/>
            <person name="Sohn K.H."/>
        </authorList>
    </citation>
    <scope>NUCLEOTIDE SEQUENCE [LARGE SCALE GENOMIC DNA]</scope>
    <source>
        <strain evidence="3 4">PRI2</strain>
    </source>
</reference>
<keyword evidence="1" id="KW-0472">Membrane</keyword>
<comment type="caution">
    <text evidence="3">The sequence shown here is derived from an EMBL/GenBank/DDBJ whole genome shotgun (WGS) entry which is preliminary data.</text>
</comment>
<feature type="transmembrane region" description="Helical" evidence="1">
    <location>
        <begin position="366"/>
        <end position="388"/>
    </location>
</feature>
<gene>
    <name evidence="3" type="ORF">E6O75_ATG07832</name>
</gene>
<protein>
    <recommendedName>
        <fullName evidence="5">Vacuolar protein sorting-associated protein 62</fullName>
    </recommendedName>
</protein>
<accession>A0A4Z1NVY0</accession>
<feature type="chain" id="PRO_5021354439" description="Vacuolar protein sorting-associated protein 62" evidence="2">
    <location>
        <begin position="22"/>
        <end position="442"/>
    </location>
</feature>
<name>A0A4Z1NVY0_9PEZI</name>
<organism evidence="3 4">
    <name type="scientific">Venturia nashicola</name>
    <dbReference type="NCBI Taxonomy" id="86259"/>
    <lineage>
        <taxon>Eukaryota</taxon>
        <taxon>Fungi</taxon>
        <taxon>Dikarya</taxon>
        <taxon>Ascomycota</taxon>
        <taxon>Pezizomycotina</taxon>
        <taxon>Dothideomycetes</taxon>
        <taxon>Pleosporomycetidae</taxon>
        <taxon>Venturiales</taxon>
        <taxon>Venturiaceae</taxon>
        <taxon>Venturia</taxon>
    </lineage>
</organism>
<dbReference type="EMBL" id="SNSC02000020">
    <property type="protein sequence ID" value="TID15504.1"/>
    <property type="molecule type" value="Genomic_DNA"/>
</dbReference>
<dbReference type="Proteomes" id="UP000298493">
    <property type="component" value="Unassembled WGS sequence"/>
</dbReference>
<keyword evidence="2" id="KW-0732">Signal</keyword>
<dbReference type="PANTHER" id="PTHR48174:SF5">
    <property type="entry name" value="VACUOLAR PROTEIN SORTING-ASSOCIATED PROTEIN 62"/>
    <property type="match status" value="1"/>
</dbReference>
<evidence type="ECO:0000256" key="2">
    <source>
        <dbReference type="SAM" id="SignalP"/>
    </source>
</evidence>
<evidence type="ECO:0000256" key="1">
    <source>
        <dbReference type="SAM" id="Phobius"/>
    </source>
</evidence>
<dbReference type="AlphaFoldDB" id="A0A4Z1NVY0"/>
<sequence length="442" mass="50862">MFYGRLVGHLLLWALIPLALAGPRHVDDDTLLVPEYVLKYAPLVWLHSEDPFRPSDFGEHLKHTKAKLNGTPIAGLPALNLDNLELLNAYGKKVALTSNDDVEVPSQWLFGETPNSFGALNTAIPCAVIMLEKTPRDVDVYYFYFYSYDRGANISQVLPPFNRIMNPNKTERKIHFGDHVGDWENNMIRFRDGVPTGIYYSQHSDGQAFDWDDEGIQKKNNRPSVYSAYGSHANYAANGTFVHDDVLLDYCDAGLLWDPIQSAYFYRLNADTFTVERLFHKAEHKVDSNLTSWFYYEGRWGDVEYPDSDPRQRKVPHFGLPRFVSGPTGPRSKQLIRKGLYPDHRHQRTWLQIGVEIVMLQGWKRWAAAIISVVILGSLLAAMIVCCVHGTRLLWHGFPLIPLRIQKLKQRYARHGYQKVETEEEIRLVDRSREEHGYREMA</sequence>
<keyword evidence="4" id="KW-1185">Reference proteome</keyword>
<dbReference type="STRING" id="86259.A0A4Z1NVY0"/>
<dbReference type="Pfam" id="PF06101">
    <property type="entry name" value="Vps62"/>
    <property type="match status" value="1"/>
</dbReference>
<keyword evidence="1" id="KW-1133">Transmembrane helix</keyword>